<keyword evidence="2" id="KW-1185">Reference proteome</keyword>
<gene>
    <name evidence="1" type="ORF">FXV83_11470</name>
</gene>
<reference evidence="1 2" key="1">
    <citation type="submission" date="2019-08" db="EMBL/GenBank/DDBJ databases">
        <title>Bradyrhizobium hipponensis sp. nov., a rhizobium isolated from a Lupinus angustifolius root nodule in Tunisia.</title>
        <authorList>
            <person name="Off K."/>
            <person name="Rejili M."/>
            <person name="Mars M."/>
            <person name="Brachmann A."/>
            <person name="Marin M."/>
        </authorList>
    </citation>
    <scope>NUCLEOTIDE SEQUENCE [LARGE SCALE GENOMIC DNA]</scope>
    <source>
        <strain evidence="2">aSej3</strain>
    </source>
</reference>
<evidence type="ECO:0000313" key="1">
    <source>
        <dbReference type="EMBL" id="TYO66453.1"/>
    </source>
</evidence>
<dbReference type="EMBL" id="VSTH01000035">
    <property type="protein sequence ID" value="TYO66453.1"/>
    <property type="molecule type" value="Genomic_DNA"/>
</dbReference>
<accession>A0A5S4YR03</accession>
<comment type="caution">
    <text evidence="1">The sequence shown here is derived from an EMBL/GenBank/DDBJ whole genome shotgun (WGS) entry which is preliminary data.</text>
</comment>
<dbReference type="Proteomes" id="UP000324797">
    <property type="component" value="Unassembled WGS sequence"/>
</dbReference>
<sequence length="155" mass="17555">MAKLVYSIDSSALIHAWHRIYRPKNFGFVWDGLDKLIEEGRLKSSIEVYNELQKKDDELFAWCKERKGSIFVEIDEPTQAMVAKIMAAHPKLVDTTKGRSGADPFVMALAASTNPQMWVVTEEYPGKERIPDVCDAQNIDYCGVADLIEKEGWTS</sequence>
<dbReference type="InterPro" id="IPR016541">
    <property type="entry name" value="UCP008505"/>
</dbReference>
<proteinExistence type="predicted"/>
<dbReference type="Pfam" id="PF14367">
    <property type="entry name" value="DUF4411"/>
    <property type="match status" value="1"/>
</dbReference>
<protein>
    <submittedName>
        <fullName evidence="1">DUF4411 family protein</fullName>
    </submittedName>
</protein>
<evidence type="ECO:0000313" key="2">
    <source>
        <dbReference type="Proteomes" id="UP000324797"/>
    </source>
</evidence>
<name>A0A5S4YR03_9BRAD</name>
<dbReference type="RefSeq" id="WP_148739286.1">
    <property type="nucleotide sequence ID" value="NZ_VSTH01000035.1"/>
</dbReference>
<organism evidence="1 2">
    <name type="scientific">Bradyrhizobium hipponense</name>
    <dbReference type="NCBI Taxonomy" id="2605638"/>
    <lineage>
        <taxon>Bacteria</taxon>
        <taxon>Pseudomonadati</taxon>
        <taxon>Pseudomonadota</taxon>
        <taxon>Alphaproteobacteria</taxon>
        <taxon>Hyphomicrobiales</taxon>
        <taxon>Nitrobacteraceae</taxon>
        <taxon>Bradyrhizobium</taxon>
    </lineage>
</organism>
<dbReference type="AlphaFoldDB" id="A0A5S4YR03"/>